<dbReference type="Proteomes" id="UP000275408">
    <property type="component" value="Unassembled WGS sequence"/>
</dbReference>
<dbReference type="AlphaFoldDB" id="A0A3M6TNG8"/>
<dbReference type="SUPFAM" id="SSF81324">
    <property type="entry name" value="Voltage-gated potassium channels"/>
    <property type="match status" value="1"/>
</dbReference>
<keyword evidence="2" id="KW-1133">Transmembrane helix</keyword>
<protein>
    <recommendedName>
        <fullName evidence="4">Potassium channel domain-containing protein</fullName>
    </recommendedName>
</protein>
<evidence type="ECO:0000259" key="4">
    <source>
        <dbReference type="Pfam" id="PF07885"/>
    </source>
</evidence>
<dbReference type="STRING" id="46731.A0A3M6TNG8"/>
<keyword evidence="3" id="KW-0732">Signal</keyword>
<evidence type="ECO:0000313" key="5">
    <source>
        <dbReference type="EMBL" id="RMX42955.1"/>
    </source>
</evidence>
<evidence type="ECO:0000313" key="6">
    <source>
        <dbReference type="Proteomes" id="UP000275408"/>
    </source>
</evidence>
<reference evidence="5 6" key="1">
    <citation type="journal article" date="2018" name="Sci. Rep.">
        <title>Comparative analysis of the Pocillopora damicornis genome highlights role of immune system in coral evolution.</title>
        <authorList>
            <person name="Cunning R."/>
            <person name="Bay R.A."/>
            <person name="Gillette P."/>
            <person name="Baker A.C."/>
            <person name="Traylor-Knowles N."/>
        </authorList>
    </citation>
    <scope>NUCLEOTIDE SEQUENCE [LARGE SCALE GENOMIC DNA]</scope>
    <source>
        <strain evidence="5">RSMAS</strain>
        <tissue evidence="5">Whole animal</tissue>
    </source>
</reference>
<evidence type="ECO:0000256" key="1">
    <source>
        <dbReference type="SAM" id="Coils"/>
    </source>
</evidence>
<dbReference type="InterPro" id="IPR013099">
    <property type="entry name" value="K_chnl_dom"/>
</dbReference>
<feature type="coiled-coil region" evidence="1">
    <location>
        <begin position="364"/>
        <end position="394"/>
    </location>
</feature>
<sequence length="397" mass="45085">MLSVFIVIVCAANLQFCIASIGNSSINQNYTTRTVPPTNHRRIIVVGWIHKPPYLYAVPNTTQPSGMGEEMALRFLHSCGATFVDSHQASSEFEMINLLRKKKIDVAAPIFEPTSDRHYSEFHFIKTSDYPGTVYISIENGDVVLNAVLDAWPLVAFNLVLAAIAGIFIWALDTYWNPEEFNRPFLKGSWDGFWWSFISMTTVGYGDKVPKSVVALFGDIDGAIQALKAHEVDGIMLDRFTASFYQKQDKLKALITVKTMQFQRDSGFLVSKSRASFANCLDYVRPNIYQFGLSLANSFKLIPQKPEKTASVFDDRFTKLKHVFHISLGVLSALLLIGILWESVCYKKRQKKSKAKQDLDNLGFKEKKEIFEELEEGRRALQRAQEQLEKLHAKFQQ</sequence>
<feature type="chain" id="PRO_5018100753" description="Potassium channel domain-containing protein" evidence="3">
    <location>
        <begin position="20"/>
        <end position="397"/>
    </location>
</feature>
<accession>A0A3M6TNG8</accession>
<keyword evidence="2" id="KW-0472">Membrane</keyword>
<keyword evidence="2" id="KW-0812">Transmembrane</keyword>
<dbReference type="EMBL" id="RCHS01003247">
    <property type="protein sequence ID" value="RMX42955.1"/>
    <property type="molecule type" value="Genomic_DNA"/>
</dbReference>
<comment type="caution">
    <text evidence="5">The sequence shown here is derived from an EMBL/GenBank/DDBJ whole genome shotgun (WGS) entry which is preliminary data.</text>
</comment>
<evidence type="ECO:0000256" key="2">
    <source>
        <dbReference type="SAM" id="Phobius"/>
    </source>
</evidence>
<keyword evidence="1" id="KW-0175">Coiled coil</keyword>
<dbReference type="Pfam" id="PF07885">
    <property type="entry name" value="Ion_trans_2"/>
    <property type="match status" value="1"/>
</dbReference>
<name>A0A3M6TNG8_POCDA</name>
<dbReference type="Gene3D" id="1.10.287.70">
    <property type="match status" value="1"/>
</dbReference>
<feature type="transmembrane region" description="Helical" evidence="2">
    <location>
        <begin position="323"/>
        <end position="341"/>
    </location>
</feature>
<proteinExistence type="predicted"/>
<feature type="signal peptide" evidence="3">
    <location>
        <begin position="1"/>
        <end position="19"/>
    </location>
</feature>
<dbReference type="OrthoDB" id="415460at2759"/>
<gene>
    <name evidence="5" type="ORF">pdam_00001809</name>
</gene>
<dbReference type="SUPFAM" id="SSF53850">
    <property type="entry name" value="Periplasmic binding protein-like II"/>
    <property type="match status" value="1"/>
</dbReference>
<evidence type="ECO:0000256" key="3">
    <source>
        <dbReference type="SAM" id="SignalP"/>
    </source>
</evidence>
<feature type="transmembrane region" description="Helical" evidence="2">
    <location>
        <begin position="151"/>
        <end position="172"/>
    </location>
</feature>
<feature type="domain" description="Potassium channel" evidence="4">
    <location>
        <begin position="172"/>
        <end position="214"/>
    </location>
</feature>
<keyword evidence="6" id="KW-1185">Reference proteome</keyword>
<organism evidence="5 6">
    <name type="scientific">Pocillopora damicornis</name>
    <name type="common">Cauliflower coral</name>
    <name type="synonym">Millepora damicornis</name>
    <dbReference type="NCBI Taxonomy" id="46731"/>
    <lineage>
        <taxon>Eukaryota</taxon>
        <taxon>Metazoa</taxon>
        <taxon>Cnidaria</taxon>
        <taxon>Anthozoa</taxon>
        <taxon>Hexacorallia</taxon>
        <taxon>Scleractinia</taxon>
        <taxon>Astrocoeniina</taxon>
        <taxon>Pocilloporidae</taxon>
        <taxon>Pocillopora</taxon>
    </lineage>
</organism>